<sequence>MKAAVFAVIFGLVVLCACSFAEDQFASPNGLLKSMFVESIPELTPEVEGRYCQKWMWTCDEERKCCEDMVCRLWCKKETRIISN</sequence>
<proteinExistence type="predicted"/>
<dbReference type="PROSITE" id="PS51257">
    <property type="entry name" value="PROKAR_LIPOPROTEIN"/>
    <property type="match status" value="1"/>
</dbReference>
<feature type="chain" id="PRO_5019867281" evidence="1">
    <location>
        <begin position="22"/>
        <end position="84"/>
    </location>
</feature>
<evidence type="ECO:0000313" key="2">
    <source>
        <dbReference type="EMBL" id="SMD29439.1"/>
    </source>
</evidence>
<evidence type="ECO:0000256" key="1">
    <source>
        <dbReference type="SAM" id="SignalP"/>
    </source>
</evidence>
<accession>A0A482ZGG9</accession>
<name>A0A482ZGG9_CORTR</name>
<reference evidence="2" key="1">
    <citation type="submission" date="2017-03" db="EMBL/GenBank/DDBJ databases">
        <authorList>
            <person name="QRISCLOUD D."/>
        </authorList>
    </citation>
    <scope>NUCLEOTIDE SEQUENCE</scope>
</reference>
<dbReference type="AlphaFoldDB" id="A0A482ZGG9"/>
<protein>
    <submittedName>
        <fullName evidence="2">Kappa-Theraphotoxin-Ct2b_1</fullName>
    </submittedName>
</protein>
<keyword evidence="1" id="KW-0732">Signal</keyword>
<reference evidence="2" key="2">
    <citation type="submission" date="2019-04" db="EMBL/GenBank/DDBJ databases">
        <title>Unravelling the molecular evolution of spider venoms.</title>
        <authorList>
            <person name="Pineda S."/>
        </authorList>
    </citation>
    <scope>NUCLEOTIDE SEQUENCE</scope>
</reference>
<dbReference type="EMBL" id="HAGN01000017">
    <property type="protein sequence ID" value="SMD29439.1"/>
    <property type="molecule type" value="Transcribed_RNA"/>
</dbReference>
<organism evidence="2">
    <name type="scientific">Coremiocnemis tropix</name>
    <name type="common">Australian tarantula spider</name>
    <dbReference type="NCBI Taxonomy" id="1904443"/>
    <lineage>
        <taxon>Eukaryota</taxon>
        <taxon>Metazoa</taxon>
        <taxon>Ecdysozoa</taxon>
        <taxon>Arthropoda</taxon>
        <taxon>Chelicerata</taxon>
        <taxon>Arachnida</taxon>
        <taxon>Araneae</taxon>
        <taxon>Mygalomorphae</taxon>
        <taxon>Avicularoidea</taxon>
        <taxon>Theraphosidae</taxon>
        <taxon>Coremiocnemis</taxon>
    </lineage>
</organism>
<dbReference type="SUPFAM" id="SSF57059">
    <property type="entry name" value="omega toxin-like"/>
    <property type="match status" value="1"/>
</dbReference>
<feature type="signal peptide" evidence="1">
    <location>
        <begin position="1"/>
        <end position="21"/>
    </location>
</feature>